<protein>
    <submittedName>
        <fullName evidence="3">Unannotated protein</fullName>
    </submittedName>
</protein>
<accession>A0A6J7K4Y1</accession>
<proteinExistence type="predicted"/>
<keyword evidence="2" id="KW-1133">Transmembrane helix</keyword>
<organism evidence="3">
    <name type="scientific">freshwater metagenome</name>
    <dbReference type="NCBI Taxonomy" id="449393"/>
    <lineage>
        <taxon>unclassified sequences</taxon>
        <taxon>metagenomes</taxon>
        <taxon>ecological metagenomes</taxon>
    </lineage>
</organism>
<sequence>MRGAKPSKQNRSLGRPDRSSAVVTALGPGKTFILIFFSTAARANR</sequence>
<dbReference type="EMBL" id="CAFBNP010000043">
    <property type="protein sequence ID" value="CAB4950746.1"/>
    <property type="molecule type" value="Genomic_DNA"/>
</dbReference>
<evidence type="ECO:0000313" key="3">
    <source>
        <dbReference type="EMBL" id="CAB4950746.1"/>
    </source>
</evidence>
<keyword evidence="2" id="KW-0472">Membrane</keyword>
<keyword evidence="2" id="KW-0812">Transmembrane</keyword>
<evidence type="ECO:0000256" key="1">
    <source>
        <dbReference type="SAM" id="MobiDB-lite"/>
    </source>
</evidence>
<feature type="transmembrane region" description="Helical" evidence="2">
    <location>
        <begin position="21"/>
        <end position="41"/>
    </location>
</feature>
<name>A0A6J7K4Y1_9ZZZZ</name>
<evidence type="ECO:0000256" key="2">
    <source>
        <dbReference type="SAM" id="Phobius"/>
    </source>
</evidence>
<dbReference type="AlphaFoldDB" id="A0A6J7K4Y1"/>
<feature type="region of interest" description="Disordered" evidence="1">
    <location>
        <begin position="1"/>
        <end position="21"/>
    </location>
</feature>
<gene>
    <name evidence="3" type="ORF">UFOPK3828_00363</name>
</gene>
<reference evidence="3" key="1">
    <citation type="submission" date="2020-05" db="EMBL/GenBank/DDBJ databases">
        <authorList>
            <person name="Chiriac C."/>
            <person name="Salcher M."/>
            <person name="Ghai R."/>
            <person name="Kavagutti S V."/>
        </authorList>
    </citation>
    <scope>NUCLEOTIDE SEQUENCE</scope>
</reference>